<dbReference type="Proteomes" id="UP000005850">
    <property type="component" value="Chromosome"/>
</dbReference>
<gene>
    <name evidence="2" type="ORF">BRLA_c006870</name>
</gene>
<proteinExistence type="predicted"/>
<name>A0A075R615_BRELA</name>
<keyword evidence="3" id="KW-1185">Reference proteome</keyword>
<dbReference type="AlphaFoldDB" id="A0A075R615"/>
<organism evidence="2 3">
    <name type="scientific">Brevibacillus laterosporus LMG 15441</name>
    <dbReference type="NCBI Taxonomy" id="1042163"/>
    <lineage>
        <taxon>Bacteria</taxon>
        <taxon>Bacillati</taxon>
        <taxon>Bacillota</taxon>
        <taxon>Bacilli</taxon>
        <taxon>Bacillales</taxon>
        <taxon>Paenibacillaceae</taxon>
        <taxon>Brevibacillus</taxon>
    </lineage>
</organism>
<evidence type="ECO:0000259" key="1">
    <source>
        <dbReference type="Pfam" id="PF12867"/>
    </source>
</evidence>
<dbReference type="eggNOG" id="COG2318">
    <property type="taxonomic scope" value="Bacteria"/>
</dbReference>
<protein>
    <submittedName>
        <fullName evidence="2">DinB superfamily protein</fullName>
    </submittedName>
</protein>
<dbReference type="Gene3D" id="1.20.120.450">
    <property type="entry name" value="dinb family like domain"/>
    <property type="match status" value="1"/>
</dbReference>
<dbReference type="STRING" id="1042163.BRLA_c006870"/>
<accession>A0A075R615</accession>
<reference evidence="2 3" key="1">
    <citation type="journal article" date="2011" name="J. Bacteriol.">
        <title>Genome sequence of Brevibacillus laterosporus LMG 15441, a pathogen of invertebrates.</title>
        <authorList>
            <person name="Djukic M."/>
            <person name="Poehlein A."/>
            <person name="Thurmer A."/>
            <person name="Daniel R."/>
        </authorList>
    </citation>
    <scope>NUCLEOTIDE SEQUENCE [LARGE SCALE GENOMIC DNA]</scope>
    <source>
        <strain evidence="2 3">LMG 15441</strain>
    </source>
</reference>
<dbReference type="InterPro" id="IPR024775">
    <property type="entry name" value="DinB-like"/>
</dbReference>
<evidence type="ECO:0000313" key="2">
    <source>
        <dbReference type="EMBL" id="AIG25045.1"/>
    </source>
</evidence>
<feature type="domain" description="DinB-like" evidence="1">
    <location>
        <begin position="13"/>
        <end position="142"/>
    </location>
</feature>
<sequence length="152" mass="17385">MIVQELAPQYHATHQKRYLALLQGISEEHLSWKLPPATNSIGFLIRHIAEVEYAFSQMFFNQTPAKEEGIFTLGKVTDTGVWVNLNDLMDYTERASQFLLQSMELLPEESWDQPVESRIGVMTPRDAFGLLLYHKGYHAGQIGWIKKYGAQA</sequence>
<dbReference type="Pfam" id="PF12867">
    <property type="entry name" value="DinB_2"/>
    <property type="match status" value="1"/>
</dbReference>
<dbReference type="InterPro" id="IPR034660">
    <property type="entry name" value="DinB/YfiT-like"/>
</dbReference>
<dbReference type="EMBL" id="CP007806">
    <property type="protein sequence ID" value="AIG25045.1"/>
    <property type="molecule type" value="Genomic_DNA"/>
</dbReference>
<evidence type="ECO:0000313" key="3">
    <source>
        <dbReference type="Proteomes" id="UP000005850"/>
    </source>
</evidence>
<dbReference type="SUPFAM" id="SSF109854">
    <property type="entry name" value="DinB/YfiT-like putative metalloenzymes"/>
    <property type="match status" value="1"/>
</dbReference>
<dbReference type="RefSeq" id="WP_003335467.1">
    <property type="nucleotide sequence ID" value="NZ_CP007806.1"/>
</dbReference>
<dbReference type="HOGENOM" id="CLU_142798_0_0_9"/>
<dbReference type="KEGG" id="blr:BRLA_c006870"/>